<evidence type="ECO:0000313" key="5">
    <source>
        <dbReference type="Proteomes" id="UP001213664"/>
    </source>
</evidence>
<sequence>MAQVITRHLGQRPSSDTCISGLSLHRQTSPFGPKSYFFEPSFTFTVRGMKRVVLGDETYAYDQSHFLLTAVNLPTVMQVLQASDEHPYMCVMQKIDLELARSLMTEMDAQRGETSADDAGLVLGPVTMPLAAATMNLLDLIETPQDAPFLAESTQREILFRLLTSPVGGRLRQAVQVGTRTNGISKAIRWIRDHFAEPLRVQDLAGIASMGESTFHHHFRALTTMSPLQYQKQLRLHEARRLMINDKMDASLAAHRVGYESATQFNREYRRLFGAPPKRDIRSITFSDRAFFDEGFPVIGQPQSGPATLQ</sequence>
<keyword evidence="1" id="KW-0805">Transcription regulation</keyword>
<dbReference type="GO" id="GO:0003700">
    <property type="term" value="F:DNA-binding transcription factor activity"/>
    <property type="evidence" value="ECO:0007669"/>
    <property type="project" value="InterPro"/>
</dbReference>
<organism evidence="4 5">
    <name type="scientific">Candidatus Brevundimonas colombiensis</name>
    <dbReference type="NCBI Taxonomy" id="3121376"/>
    <lineage>
        <taxon>Bacteria</taxon>
        <taxon>Pseudomonadati</taxon>
        <taxon>Pseudomonadota</taxon>
        <taxon>Alphaproteobacteria</taxon>
        <taxon>Caulobacterales</taxon>
        <taxon>Caulobacteraceae</taxon>
        <taxon>Brevundimonas</taxon>
    </lineage>
</organism>
<dbReference type="Pfam" id="PF12833">
    <property type="entry name" value="HTH_18"/>
    <property type="match status" value="1"/>
</dbReference>
<dbReference type="Proteomes" id="UP001213664">
    <property type="component" value="Chromosome"/>
</dbReference>
<gene>
    <name evidence="4" type="ORF">P0Y50_07650</name>
</gene>
<keyword evidence="2" id="KW-0804">Transcription</keyword>
<dbReference type="EMBL" id="CP119326">
    <property type="protein sequence ID" value="WEK41546.1"/>
    <property type="molecule type" value="Genomic_DNA"/>
</dbReference>
<dbReference type="PANTHER" id="PTHR43436:SF1">
    <property type="entry name" value="TRANSCRIPTIONAL REGULATORY PROTEIN"/>
    <property type="match status" value="1"/>
</dbReference>
<dbReference type="GO" id="GO:0043565">
    <property type="term" value="F:sequence-specific DNA binding"/>
    <property type="evidence" value="ECO:0007669"/>
    <property type="project" value="InterPro"/>
</dbReference>
<name>A0AAJ5WZY6_9CAUL</name>
<feature type="domain" description="HTH araC/xylS-type" evidence="3">
    <location>
        <begin position="185"/>
        <end position="283"/>
    </location>
</feature>
<reference evidence="4" key="1">
    <citation type="submission" date="2023-03" db="EMBL/GenBank/DDBJ databases">
        <title>Andean soil-derived lignocellulolytic bacterial consortium as a source of novel taxa and putative plastic-active enzymes.</title>
        <authorList>
            <person name="Diaz-Garcia L."/>
            <person name="Chuvochina M."/>
            <person name="Feuerriegel G."/>
            <person name="Bunk B."/>
            <person name="Sproer C."/>
            <person name="Streit W.R."/>
            <person name="Rodriguez L.M."/>
            <person name="Overmann J."/>
            <person name="Jimenez D.J."/>
        </authorList>
    </citation>
    <scope>NUCLEOTIDE SEQUENCE</scope>
    <source>
        <strain evidence="4">MAG 833</strain>
    </source>
</reference>
<evidence type="ECO:0000256" key="1">
    <source>
        <dbReference type="ARBA" id="ARBA00023015"/>
    </source>
</evidence>
<dbReference type="Gene3D" id="1.10.10.60">
    <property type="entry name" value="Homeodomain-like"/>
    <property type="match status" value="1"/>
</dbReference>
<dbReference type="SMART" id="SM00342">
    <property type="entry name" value="HTH_ARAC"/>
    <property type="match status" value="1"/>
</dbReference>
<evidence type="ECO:0000313" key="4">
    <source>
        <dbReference type="EMBL" id="WEK41546.1"/>
    </source>
</evidence>
<protein>
    <submittedName>
        <fullName evidence="4">AraC family transcriptional regulator</fullName>
    </submittedName>
</protein>
<accession>A0AAJ5WZY6</accession>
<proteinExistence type="predicted"/>
<dbReference type="InterPro" id="IPR009057">
    <property type="entry name" value="Homeodomain-like_sf"/>
</dbReference>
<dbReference type="InterPro" id="IPR018060">
    <property type="entry name" value="HTH_AraC"/>
</dbReference>
<dbReference type="AlphaFoldDB" id="A0AAJ5WZY6"/>
<dbReference type="SUPFAM" id="SSF46689">
    <property type="entry name" value="Homeodomain-like"/>
    <property type="match status" value="2"/>
</dbReference>
<dbReference type="PROSITE" id="PS01124">
    <property type="entry name" value="HTH_ARAC_FAMILY_2"/>
    <property type="match status" value="1"/>
</dbReference>
<dbReference type="InterPro" id="IPR009594">
    <property type="entry name" value="Tscrpt_reg_HTH_AraC_N"/>
</dbReference>
<evidence type="ECO:0000259" key="3">
    <source>
        <dbReference type="PROSITE" id="PS01124"/>
    </source>
</evidence>
<dbReference type="Pfam" id="PF06719">
    <property type="entry name" value="AraC_N"/>
    <property type="match status" value="1"/>
</dbReference>
<evidence type="ECO:0000256" key="2">
    <source>
        <dbReference type="ARBA" id="ARBA00023163"/>
    </source>
</evidence>
<dbReference type="PANTHER" id="PTHR43436">
    <property type="entry name" value="ARAC-FAMILY TRANSCRIPTIONAL REGULATOR"/>
    <property type="match status" value="1"/>
</dbReference>